<evidence type="ECO:0000313" key="2">
    <source>
        <dbReference type="EMBL" id="KJZ70799.1"/>
    </source>
</evidence>
<proteinExistence type="predicted"/>
<gene>
    <name evidence="2" type="ORF">HIM_09812</name>
</gene>
<sequence length="408" mass="45064">MRLASSCTLVTTNARSPVQAGTYVIGYGSIKPSTQQTANSPKVVLCINGKRISRKRSCKMRSVGYIHLKFPKLIAPYTMSTSSGEPSFCDYCGHPMNGHTKASHAKCKKCKKRILICQAGIHATGAGWKICYLPCNCGPRYYPSKAREARPLTPAEYAATHPEYESPSYADYDEDTHQEPIAQPLYNAAETSMSEPMYVDLFRSNNDFGFYGYDNDIIWSRQSDWRSTTKWYEGAHVPCFQFDDVSTGLSYFTWTMGVGDSEVVARTDQGKRSKSHGKTAVRGSSSKGGESRSHGRTLSEESVDPLQWDQKRLDAEAMAARMASLSVGEGSSSQPTESLDLLSTGVVEVSAQHRGKGMVSFRPKCGPRSGQKLVSQRANWVKEQGGYVFESESEGCVFFAKEIQQAKK</sequence>
<organism evidence="2 3">
    <name type="scientific">Hirsutella minnesotensis 3608</name>
    <dbReference type="NCBI Taxonomy" id="1043627"/>
    <lineage>
        <taxon>Eukaryota</taxon>
        <taxon>Fungi</taxon>
        <taxon>Dikarya</taxon>
        <taxon>Ascomycota</taxon>
        <taxon>Pezizomycotina</taxon>
        <taxon>Sordariomycetes</taxon>
        <taxon>Hypocreomycetidae</taxon>
        <taxon>Hypocreales</taxon>
        <taxon>Ophiocordycipitaceae</taxon>
        <taxon>Hirsutella</taxon>
    </lineage>
</organism>
<reference evidence="2 3" key="1">
    <citation type="journal article" date="2014" name="Genome Biol. Evol.">
        <title>Comparative genomics and transcriptomics analyses reveal divergent lifestyle features of nematode endoparasitic fungus Hirsutella minnesotensis.</title>
        <authorList>
            <person name="Lai Y."/>
            <person name="Liu K."/>
            <person name="Zhang X."/>
            <person name="Zhang X."/>
            <person name="Li K."/>
            <person name="Wang N."/>
            <person name="Shu C."/>
            <person name="Wu Y."/>
            <person name="Wang C."/>
            <person name="Bushley K.E."/>
            <person name="Xiang M."/>
            <person name="Liu X."/>
        </authorList>
    </citation>
    <scope>NUCLEOTIDE SEQUENCE [LARGE SCALE GENOMIC DNA]</scope>
    <source>
        <strain evidence="2 3">3608</strain>
    </source>
</reference>
<evidence type="ECO:0000313" key="3">
    <source>
        <dbReference type="Proteomes" id="UP000054481"/>
    </source>
</evidence>
<dbReference type="OrthoDB" id="4986735at2759"/>
<feature type="region of interest" description="Disordered" evidence="1">
    <location>
        <begin position="266"/>
        <end position="306"/>
    </location>
</feature>
<evidence type="ECO:0000256" key="1">
    <source>
        <dbReference type="SAM" id="MobiDB-lite"/>
    </source>
</evidence>
<protein>
    <submittedName>
        <fullName evidence="2">Uncharacterized protein</fullName>
    </submittedName>
</protein>
<dbReference type="AlphaFoldDB" id="A0A0F8A2W7"/>
<name>A0A0F8A2W7_9HYPO</name>
<dbReference type="Proteomes" id="UP000054481">
    <property type="component" value="Unassembled WGS sequence"/>
</dbReference>
<accession>A0A0F8A2W7</accession>
<dbReference type="EMBL" id="KQ030606">
    <property type="protein sequence ID" value="KJZ70799.1"/>
    <property type="molecule type" value="Genomic_DNA"/>
</dbReference>
<keyword evidence="3" id="KW-1185">Reference proteome</keyword>
<feature type="compositionally biased region" description="Basic and acidic residues" evidence="1">
    <location>
        <begin position="289"/>
        <end position="299"/>
    </location>
</feature>